<sequence length="240" mass="28409">MFGKKVKHNISANSGINSSKFKSFDLNFIELDHTKMILDFSQDMKYNPLVSGIIICSIAIFLLFFSFQENILWTIFFSFVVCIGLLVIIRSFSASEYHIELDRQNNTISFPLTLLRIKKKVCFRNIKIKRLRLMDTEGNPDPDFCYLSITNYGFFFRTKIYKDLEYPSQENLLLSIWSFYVWYMDKNRPLPPVDVFDQFRQQDYERRKASGFPKPLYPSDIKTPETTKEQQKERETIGGW</sequence>
<evidence type="ECO:0000313" key="4">
    <source>
        <dbReference type="Proteomes" id="UP001501758"/>
    </source>
</evidence>
<keyword evidence="4" id="KW-1185">Reference proteome</keyword>
<keyword evidence="2" id="KW-0472">Membrane</keyword>
<evidence type="ECO:0000256" key="2">
    <source>
        <dbReference type="SAM" id="Phobius"/>
    </source>
</evidence>
<organism evidence="3 4">
    <name type="scientific">Aquimarina litoralis</name>
    <dbReference type="NCBI Taxonomy" id="584605"/>
    <lineage>
        <taxon>Bacteria</taxon>
        <taxon>Pseudomonadati</taxon>
        <taxon>Bacteroidota</taxon>
        <taxon>Flavobacteriia</taxon>
        <taxon>Flavobacteriales</taxon>
        <taxon>Flavobacteriaceae</taxon>
        <taxon>Aquimarina</taxon>
    </lineage>
</organism>
<evidence type="ECO:0008006" key="5">
    <source>
        <dbReference type="Google" id="ProtNLM"/>
    </source>
</evidence>
<reference evidence="4" key="1">
    <citation type="journal article" date="2019" name="Int. J. Syst. Evol. Microbiol.">
        <title>The Global Catalogue of Microorganisms (GCM) 10K type strain sequencing project: providing services to taxonomists for standard genome sequencing and annotation.</title>
        <authorList>
            <consortium name="The Broad Institute Genomics Platform"/>
            <consortium name="The Broad Institute Genome Sequencing Center for Infectious Disease"/>
            <person name="Wu L."/>
            <person name="Ma J."/>
        </authorList>
    </citation>
    <scope>NUCLEOTIDE SEQUENCE [LARGE SCALE GENOMIC DNA]</scope>
    <source>
        <strain evidence="4">JCM 15974</strain>
    </source>
</reference>
<feature type="region of interest" description="Disordered" evidence="1">
    <location>
        <begin position="206"/>
        <end position="240"/>
    </location>
</feature>
<evidence type="ECO:0000256" key="1">
    <source>
        <dbReference type="SAM" id="MobiDB-lite"/>
    </source>
</evidence>
<feature type="transmembrane region" description="Helical" evidence="2">
    <location>
        <begin position="71"/>
        <end position="89"/>
    </location>
</feature>
<keyword evidence="2" id="KW-0812">Transmembrane</keyword>
<feature type="transmembrane region" description="Helical" evidence="2">
    <location>
        <begin position="46"/>
        <end position="65"/>
    </location>
</feature>
<comment type="caution">
    <text evidence="3">The sequence shown here is derived from an EMBL/GenBank/DDBJ whole genome shotgun (WGS) entry which is preliminary data.</text>
</comment>
<accession>A0ABP3U7T4</accession>
<evidence type="ECO:0000313" key="3">
    <source>
        <dbReference type="EMBL" id="GAA0723991.1"/>
    </source>
</evidence>
<dbReference type="EMBL" id="BAAAGE010000002">
    <property type="protein sequence ID" value="GAA0723991.1"/>
    <property type="molecule type" value="Genomic_DNA"/>
</dbReference>
<name>A0ABP3U7T4_9FLAO</name>
<gene>
    <name evidence="3" type="ORF">GCM10009430_28060</name>
</gene>
<protein>
    <recommendedName>
        <fullName evidence="5">PH domain-containing protein</fullName>
    </recommendedName>
</protein>
<dbReference type="RefSeq" id="WP_343912922.1">
    <property type="nucleotide sequence ID" value="NZ_BAAAGE010000002.1"/>
</dbReference>
<proteinExistence type="predicted"/>
<keyword evidence="2" id="KW-1133">Transmembrane helix</keyword>
<dbReference type="Proteomes" id="UP001501758">
    <property type="component" value="Unassembled WGS sequence"/>
</dbReference>
<feature type="compositionally biased region" description="Basic and acidic residues" evidence="1">
    <location>
        <begin position="222"/>
        <end position="240"/>
    </location>
</feature>